<dbReference type="InterPro" id="IPR051683">
    <property type="entry name" value="Enoyl-CoA_Hydratase/Isomerase"/>
</dbReference>
<dbReference type="SUPFAM" id="SSF52096">
    <property type="entry name" value="ClpP/crotonase"/>
    <property type="match status" value="1"/>
</dbReference>
<evidence type="ECO:0000313" key="2">
    <source>
        <dbReference type="EMBL" id="BDC99981.1"/>
    </source>
</evidence>
<dbReference type="Pfam" id="PF00378">
    <property type="entry name" value="ECH_1"/>
    <property type="match status" value="1"/>
</dbReference>
<protein>
    <submittedName>
        <fullName evidence="2">Enoyl-CoA hydratase</fullName>
    </submittedName>
</protein>
<dbReference type="InterPro" id="IPR001753">
    <property type="entry name" value="Enoyl-CoA_hydra/iso"/>
</dbReference>
<evidence type="ECO:0000256" key="1">
    <source>
        <dbReference type="ARBA" id="ARBA00005254"/>
    </source>
</evidence>
<dbReference type="PANTHER" id="PTHR42964:SF1">
    <property type="entry name" value="POLYKETIDE BIOSYNTHESIS ENOYL-COA HYDRATASE PKSH-RELATED"/>
    <property type="match status" value="1"/>
</dbReference>
<accession>A0ABN6LF58</accession>
<dbReference type="RefSeq" id="WP_338397122.1">
    <property type="nucleotide sequence ID" value="NZ_AP025292.1"/>
</dbReference>
<dbReference type="Gene3D" id="3.90.226.10">
    <property type="entry name" value="2-enoyl-CoA Hydratase, Chain A, domain 1"/>
    <property type="match status" value="1"/>
</dbReference>
<sequence length="275" mass="30795">MLAYPQHQAENLQQYQFGFLSVEGDDHFLNITLNRPEKKNAMPPQMMNEIAFALNHAHYNPEIWGVTISAKGDTFSAGADLKAFAGLPVDIKGSTIPEPKKPVKLGDAFMKLHKPCIAIVEGNVYAGAFLILAGCSHVVCLENVELSLPEAKRGIWPMQVMASLAPIVPKRILLDWCMRAEMISAQEAERWGLITKVLPPEDLRPYLDKLFQQLKQVAPLAVQRGLKAYDEMLNLSPVAQHSYLLEQLQELIKTKDAQEGLTAFREKRPPVWQGE</sequence>
<dbReference type="Proteomes" id="UP001354989">
    <property type="component" value="Chromosome"/>
</dbReference>
<evidence type="ECO:0000313" key="3">
    <source>
        <dbReference type="Proteomes" id="UP001354989"/>
    </source>
</evidence>
<keyword evidence="3" id="KW-1185">Reference proteome</keyword>
<dbReference type="InterPro" id="IPR029045">
    <property type="entry name" value="ClpP/crotonase-like_dom_sf"/>
</dbReference>
<dbReference type="PANTHER" id="PTHR42964">
    <property type="entry name" value="ENOYL-COA HYDRATASE"/>
    <property type="match status" value="1"/>
</dbReference>
<gene>
    <name evidence="2" type="ORF">PEPS_22620</name>
</gene>
<dbReference type="Gene3D" id="1.10.12.10">
    <property type="entry name" value="Lyase 2-enoyl-coa Hydratase, Chain A, domain 2"/>
    <property type="match status" value="1"/>
</dbReference>
<comment type="similarity">
    <text evidence="1">Belongs to the enoyl-CoA hydratase/isomerase family.</text>
</comment>
<organism evidence="2 3">
    <name type="scientific">Persicobacter psychrovividus</name>
    <dbReference type="NCBI Taxonomy" id="387638"/>
    <lineage>
        <taxon>Bacteria</taxon>
        <taxon>Pseudomonadati</taxon>
        <taxon>Bacteroidota</taxon>
        <taxon>Cytophagia</taxon>
        <taxon>Cytophagales</taxon>
        <taxon>Persicobacteraceae</taxon>
        <taxon>Persicobacter</taxon>
    </lineage>
</organism>
<name>A0ABN6LF58_9BACT</name>
<reference evidence="2 3" key="1">
    <citation type="submission" date="2021-12" db="EMBL/GenBank/DDBJ databases">
        <title>Genome sequencing of bacteria with rrn-lacking chromosome and rrn-plasmid.</title>
        <authorList>
            <person name="Anda M."/>
            <person name="Iwasaki W."/>
        </authorList>
    </citation>
    <scope>NUCLEOTIDE SEQUENCE [LARGE SCALE GENOMIC DNA]</scope>
    <source>
        <strain evidence="2 3">NBRC 101262</strain>
    </source>
</reference>
<dbReference type="CDD" id="cd06558">
    <property type="entry name" value="crotonase-like"/>
    <property type="match status" value="1"/>
</dbReference>
<dbReference type="EMBL" id="AP025292">
    <property type="protein sequence ID" value="BDC99981.1"/>
    <property type="molecule type" value="Genomic_DNA"/>
</dbReference>
<proteinExistence type="inferred from homology"/>
<dbReference type="InterPro" id="IPR014748">
    <property type="entry name" value="Enoyl-CoA_hydra_C"/>
</dbReference>